<keyword evidence="2" id="KW-1185">Reference proteome</keyword>
<dbReference type="AlphaFoldDB" id="A0A6G1BW56"/>
<proteinExistence type="predicted"/>
<gene>
    <name evidence="1" type="ORF">E2562_012494</name>
</gene>
<accession>A0A6G1BW56</accession>
<protein>
    <submittedName>
        <fullName evidence="1">Uncharacterized protein</fullName>
    </submittedName>
</protein>
<comment type="caution">
    <text evidence="1">The sequence shown here is derived from an EMBL/GenBank/DDBJ whole genome shotgun (WGS) entry which is preliminary data.</text>
</comment>
<evidence type="ECO:0000313" key="2">
    <source>
        <dbReference type="Proteomes" id="UP000479710"/>
    </source>
</evidence>
<dbReference type="Proteomes" id="UP000479710">
    <property type="component" value="Unassembled WGS sequence"/>
</dbReference>
<dbReference type="EMBL" id="SPHZ02000011">
    <property type="protein sequence ID" value="KAF0892021.1"/>
    <property type="molecule type" value="Genomic_DNA"/>
</dbReference>
<sequence>MERDLHTDAGVGTATKGMVIVLVLMSDLSTTIKKMMRYFPELFLLIQFKLRAGVSDAFVCGVVDGSAV</sequence>
<evidence type="ECO:0000313" key="1">
    <source>
        <dbReference type="EMBL" id="KAF0892021.1"/>
    </source>
</evidence>
<organism evidence="1 2">
    <name type="scientific">Oryza meyeriana var. granulata</name>
    <dbReference type="NCBI Taxonomy" id="110450"/>
    <lineage>
        <taxon>Eukaryota</taxon>
        <taxon>Viridiplantae</taxon>
        <taxon>Streptophyta</taxon>
        <taxon>Embryophyta</taxon>
        <taxon>Tracheophyta</taxon>
        <taxon>Spermatophyta</taxon>
        <taxon>Magnoliopsida</taxon>
        <taxon>Liliopsida</taxon>
        <taxon>Poales</taxon>
        <taxon>Poaceae</taxon>
        <taxon>BOP clade</taxon>
        <taxon>Oryzoideae</taxon>
        <taxon>Oryzeae</taxon>
        <taxon>Oryzinae</taxon>
        <taxon>Oryza</taxon>
        <taxon>Oryza meyeriana</taxon>
    </lineage>
</organism>
<reference evidence="1 2" key="1">
    <citation type="submission" date="2019-11" db="EMBL/GenBank/DDBJ databases">
        <title>Whole genome sequence of Oryza granulata.</title>
        <authorList>
            <person name="Li W."/>
        </authorList>
    </citation>
    <scope>NUCLEOTIDE SEQUENCE [LARGE SCALE GENOMIC DNA]</scope>
    <source>
        <strain evidence="2">cv. Menghai</strain>
        <tissue evidence="1">Leaf</tissue>
    </source>
</reference>
<name>A0A6G1BW56_9ORYZ</name>